<evidence type="ECO:0000256" key="10">
    <source>
        <dbReference type="SAM" id="MobiDB-lite"/>
    </source>
</evidence>
<dbReference type="Proteomes" id="UP000694580">
    <property type="component" value="Chromosome 4"/>
</dbReference>
<evidence type="ECO:0000256" key="1">
    <source>
        <dbReference type="ARBA" id="ARBA00004498"/>
    </source>
</evidence>
<dbReference type="InterPro" id="IPR003961">
    <property type="entry name" value="FN3_dom"/>
</dbReference>
<name>A0AAY4A8U9_9TELE</name>
<organism evidence="14 15">
    <name type="scientific">Denticeps clupeoides</name>
    <name type="common">denticle herring</name>
    <dbReference type="NCBI Taxonomy" id="299321"/>
    <lineage>
        <taxon>Eukaryota</taxon>
        <taxon>Metazoa</taxon>
        <taxon>Chordata</taxon>
        <taxon>Craniata</taxon>
        <taxon>Vertebrata</taxon>
        <taxon>Euteleostomi</taxon>
        <taxon>Actinopterygii</taxon>
        <taxon>Neopterygii</taxon>
        <taxon>Teleostei</taxon>
        <taxon>Clupei</taxon>
        <taxon>Clupeiformes</taxon>
        <taxon>Denticipitoidei</taxon>
        <taxon>Denticipitidae</taxon>
        <taxon>Denticeps</taxon>
    </lineage>
</organism>
<dbReference type="InterPro" id="IPR020837">
    <property type="entry name" value="Fibrinogen_CS"/>
</dbReference>
<dbReference type="FunFam" id="3.90.215.10:FF:000001">
    <property type="entry name" value="Tenascin isoform 1"/>
    <property type="match status" value="1"/>
</dbReference>
<feature type="chain" id="PRO_5044338521" description="Tenascin N" evidence="11">
    <location>
        <begin position="24"/>
        <end position="983"/>
    </location>
</feature>
<evidence type="ECO:0000256" key="11">
    <source>
        <dbReference type="SAM" id="SignalP"/>
    </source>
</evidence>
<keyword evidence="4" id="KW-0272">Extracellular matrix</keyword>
<feature type="domain" description="Fibrinogen C-terminal" evidence="13">
    <location>
        <begin position="746"/>
        <end position="962"/>
    </location>
</feature>
<keyword evidence="7" id="KW-0677">Repeat</keyword>
<evidence type="ECO:0008006" key="16">
    <source>
        <dbReference type="Google" id="ProtNLM"/>
    </source>
</evidence>
<dbReference type="SMART" id="SM00060">
    <property type="entry name" value="FN3"/>
    <property type="match status" value="5"/>
</dbReference>
<dbReference type="PANTHER" id="PTHR46708">
    <property type="entry name" value="TENASCIN"/>
    <property type="match status" value="1"/>
</dbReference>
<feature type="domain" description="Fibronectin type-III" evidence="12">
    <location>
        <begin position="260"/>
        <end position="349"/>
    </location>
</feature>
<dbReference type="Gene3D" id="2.60.40.10">
    <property type="entry name" value="Immunoglobulins"/>
    <property type="match status" value="5"/>
</dbReference>
<dbReference type="PROSITE" id="PS01186">
    <property type="entry name" value="EGF_2"/>
    <property type="match status" value="2"/>
</dbReference>
<evidence type="ECO:0000259" key="13">
    <source>
        <dbReference type="PROSITE" id="PS51406"/>
    </source>
</evidence>
<comment type="similarity">
    <text evidence="2">Belongs to the tenascin family.</text>
</comment>
<feature type="domain" description="Fibronectin type-III" evidence="12">
    <location>
        <begin position="440"/>
        <end position="531"/>
    </location>
</feature>
<dbReference type="PROSITE" id="PS51406">
    <property type="entry name" value="FIBRINOGEN_C_2"/>
    <property type="match status" value="1"/>
</dbReference>
<dbReference type="SUPFAM" id="SSF49265">
    <property type="entry name" value="Fibronectin type III"/>
    <property type="match status" value="3"/>
</dbReference>
<evidence type="ECO:0000256" key="7">
    <source>
        <dbReference type="ARBA" id="ARBA00022737"/>
    </source>
</evidence>
<dbReference type="SMART" id="SM00181">
    <property type="entry name" value="EGF"/>
    <property type="match status" value="4"/>
</dbReference>
<accession>A0AAY4A8U9</accession>
<keyword evidence="5" id="KW-0245">EGF-like domain</keyword>
<reference evidence="14 15" key="1">
    <citation type="submission" date="2020-06" db="EMBL/GenBank/DDBJ databases">
        <authorList>
            <consortium name="Wellcome Sanger Institute Data Sharing"/>
        </authorList>
    </citation>
    <scope>NUCLEOTIDE SEQUENCE [LARGE SCALE GENOMIC DNA]</scope>
</reference>
<keyword evidence="3" id="KW-0964">Secreted</keyword>
<proteinExistence type="inferred from homology"/>
<evidence type="ECO:0000256" key="8">
    <source>
        <dbReference type="ARBA" id="ARBA00023157"/>
    </source>
</evidence>
<reference evidence="14" key="3">
    <citation type="submission" date="2025-09" db="UniProtKB">
        <authorList>
            <consortium name="Ensembl"/>
        </authorList>
    </citation>
    <scope>IDENTIFICATION</scope>
</reference>
<feature type="domain" description="Fibronectin type-III" evidence="12">
    <location>
        <begin position="573"/>
        <end position="662"/>
    </location>
</feature>
<evidence type="ECO:0000256" key="6">
    <source>
        <dbReference type="ARBA" id="ARBA00022729"/>
    </source>
</evidence>
<dbReference type="PANTHER" id="PTHR46708:SF12">
    <property type="entry name" value="TENASCIN N"/>
    <property type="match status" value="1"/>
</dbReference>
<feature type="domain" description="Fibronectin type-III" evidence="12">
    <location>
        <begin position="663"/>
        <end position="748"/>
    </location>
</feature>
<dbReference type="AlphaFoldDB" id="A0AAY4A8U9"/>
<evidence type="ECO:0000256" key="4">
    <source>
        <dbReference type="ARBA" id="ARBA00022530"/>
    </source>
</evidence>
<evidence type="ECO:0000313" key="15">
    <source>
        <dbReference type="Proteomes" id="UP000694580"/>
    </source>
</evidence>
<dbReference type="PROSITE" id="PS50853">
    <property type="entry name" value="FN3"/>
    <property type="match status" value="5"/>
</dbReference>
<dbReference type="GO" id="GO:0098966">
    <property type="term" value="C:perisynaptic extracellular matrix"/>
    <property type="evidence" value="ECO:0007669"/>
    <property type="project" value="TreeGrafter"/>
</dbReference>
<dbReference type="PROSITE" id="PS00022">
    <property type="entry name" value="EGF_1"/>
    <property type="match status" value="2"/>
</dbReference>
<dbReference type="InterPro" id="IPR050991">
    <property type="entry name" value="ECM_Regulatory_Proteins"/>
</dbReference>
<dbReference type="InterPro" id="IPR036056">
    <property type="entry name" value="Fibrinogen-like_C"/>
</dbReference>
<feature type="signal peptide" evidence="11">
    <location>
        <begin position="1"/>
        <end position="23"/>
    </location>
</feature>
<dbReference type="CDD" id="cd00063">
    <property type="entry name" value="FN3"/>
    <property type="match status" value="5"/>
</dbReference>
<keyword evidence="15" id="KW-1185">Reference proteome</keyword>
<dbReference type="Pfam" id="PF23106">
    <property type="entry name" value="EGF_Teneurin"/>
    <property type="match status" value="4"/>
</dbReference>
<dbReference type="PROSITE" id="PS00514">
    <property type="entry name" value="FIBRINOGEN_C_1"/>
    <property type="match status" value="1"/>
</dbReference>
<dbReference type="GO" id="GO:0030155">
    <property type="term" value="P:regulation of cell adhesion"/>
    <property type="evidence" value="ECO:0007669"/>
    <property type="project" value="TreeGrafter"/>
</dbReference>
<dbReference type="InterPro" id="IPR000742">
    <property type="entry name" value="EGF"/>
</dbReference>
<dbReference type="InterPro" id="IPR014716">
    <property type="entry name" value="Fibrinogen_a/b/g_C_1"/>
</dbReference>
<dbReference type="Ensembl" id="ENSDCDT00010003763.1">
    <property type="protein sequence ID" value="ENSDCDP00010003626.1"/>
    <property type="gene ID" value="ENSDCDG00010001650.1"/>
</dbReference>
<dbReference type="CDD" id="cd00054">
    <property type="entry name" value="EGF_CA"/>
    <property type="match status" value="1"/>
</dbReference>
<protein>
    <recommendedName>
        <fullName evidence="16">Tenascin N</fullName>
    </recommendedName>
</protein>
<keyword evidence="6 11" id="KW-0732">Signal</keyword>
<dbReference type="Pfam" id="PF00041">
    <property type="entry name" value="fn3"/>
    <property type="match status" value="5"/>
</dbReference>
<evidence type="ECO:0000256" key="9">
    <source>
        <dbReference type="ARBA" id="ARBA00023180"/>
    </source>
</evidence>
<evidence type="ECO:0000256" key="2">
    <source>
        <dbReference type="ARBA" id="ARBA00008673"/>
    </source>
</evidence>
<evidence type="ECO:0000259" key="12">
    <source>
        <dbReference type="PROSITE" id="PS50853"/>
    </source>
</evidence>
<dbReference type="FunFam" id="2.60.40.10:FF:000099">
    <property type="entry name" value="Fibronectin 1"/>
    <property type="match status" value="2"/>
</dbReference>
<dbReference type="SUPFAM" id="SSF56496">
    <property type="entry name" value="Fibrinogen C-terminal domain-like"/>
    <property type="match status" value="1"/>
</dbReference>
<evidence type="ECO:0000256" key="3">
    <source>
        <dbReference type="ARBA" id="ARBA00022525"/>
    </source>
</evidence>
<dbReference type="InterPro" id="IPR013783">
    <property type="entry name" value="Ig-like_fold"/>
</dbReference>
<evidence type="ECO:0000256" key="5">
    <source>
        <dbReference type="ARBA" id="ARBA00022536"/>
    </source>
</evidence>
<dbReference type="NCBIfam" id="NF040941">
    <property type="entry name" value="GGGWT_bact"/>
    <property type="match status" value="1"/>
</dbReference>
<dbReference type="Pfam" id="PF00147">
    <property type="entry name" value="Fibrinogen_C"/>
    <property type="match status" value="1"/>
</dbReference>
<dbReference type="SMART" id="SM00186">
    <property type="entry name" value="FBG"/>
    <property type="match status" value="1"/>
</dbReference>
<comment type="subcellular location">
    <subcellularLocation>
        <location evidence="1">Secreted</location>
        <location evidence="1">Extracellular space</location>
        <location evidence="1">Extracellular matrix</location>
    </subcellularLocation>
</comment>
<dbReference type="Gene3D" id="2.10.25.10">
    <property type="entry name" value="Laminin"/>
    <property type="match status" value="3"/>
</dbReference>
<dbReference type="InterPro" id="IPR002181">
    <property type="entry name" value="Fibrinogen_a/b/g_C_dom"/>
</dbReference>
<feature type="compositionally biased region" description="Polar residues" evidence="10">
    <location>
        <begin position="380"/>
        <end position="394"/>
    </location>
</feature>
<dbReference type="GeneTree" id="ENSGT00940000166882"/>
<feature type="domain" description="Fibronectin type-III" evidence="12">
    <location>
        <begin position="350"/>
        <end position="439"/>
    </location>
</feature>
<gene>
    <name evidence="14" type="primary">TNN</name>
</gene>
<dbReference type="GO" id="GO:0005615">
    <property type="term" value="C:extracellular space"/>
    <property type="evidence" value="ECO:0007669"/>
    <property type="project" value="TreeGrafter"/>
</dbReference>
<dbReference type="Gene3D" id="3.90.215.10">
    <property type="entry name" value="Gamma Fibrinogen, chain A, domain 1"/>
    <property type="match status" value="1"/>
</dbReference>
<feature type="region of interest" description="Disordered" evidence="10">
    <location>
        <begin position="378"/>
        <end position="398"/>
    </location>
</feature>
<keyword evidence="9" id="KW-0325">Glycoprotein</keyword>
<keyword evidence="8" id="KW-1015">Disulfide bond</keyword>
<dbReference type="InterPro" id="IPR036116">
    <property type="entry name" value="FN3_sf"/>
</dbReference>
<dbReference type="CDD" id="cd00087">
    <property type="entry name" value="FReD"/>
    <property type="match status" value="1"/>
</dbReference>
<sequence>MTPSLSLLGRAALLLAVFHVGGADDSTASVAEKGITFSHVYKIDVPKGGECKMGSLVSSSDAQTAESQGVLQQVTMDGENDIVFKHNIKLQTPMCNCEDSDAFKSLLYRVNGLEEEVTYLKSQCAQGCCKNTGVDTSCSGRGTYQQETCQCQCDPGWTGPDCSTSICPDDCNDNGRCVDGRCVCHDGYTGHDCGLLMCPDNCNDKGHCVDGKCVCFEHFTGDDCSIQRCPGDCVGNGRCVDGACVCDEGFFGDDCSRVMGPRSLRLVQATDVSLLVEWEFVKGAEYYVLTYYPEGDMGAIQTVRVPNSENTYLITGLIPGVTYIVDIYAVIKEIKSDATSIQATTDVPTVGGIRVLGQTEDSIQVDWKNPETDLDHFRLTHTSPDSQKEQQNVAKSEEARTKHTIIGLFPGTEYLISVQTIKGKSEGKVSSVTGTTDIDFPTNLVTREVTEDTATVTWDKVQAQIDGYRLSYISEEGSSQEFSVGADTNSYKLTGLKPGVIYTIYVWAFKGSHSSRKSSTEAETGKHLSSSLCPFALASLGCSFYPTLNLLANEWNPDALYRNSTTLSGNLDAPRNVMTREVTEDTATVKWDKVQAQIDGYRLSYTSAEGSSQEFSVGADSTSYRFTGLRPGAVYTIYVWAVKGSRSSRKSSTQAETDIDAPKNLKASDVQLESAVATWTAPKARIDGYILTYRLKDGSMQKKLTARESRFALTGLLLGKTYVVTLTAYRGAKKSRIVETTFSTVGVAYPFPMDCTQIMKNGNLTSGVYTIYVSNDSNRPMRVYCDMTTDGGGWVVFQRRNSGKLDFMKRWRQYVEGFGEMTDEFWLGLEKIYDLTNTPTRYEVRFDLGLGPERAYAVYDDLKLAPAKQKYKLTIGNYRGNAGDAMTYHQGRSFSTVDSDNDLALSNCALMHRGAWWYKNCHLANLNGKMGDNRHSMGVNWEPWKGHLQSLDFSEIKIRPVSLVSRKKRSLPTGQKRTSAHSK</sequence>
<reference evidence="14" key="2">
    <citation type="submission" date="2025-08" db="UniProtKB">
        <authorList>
            <consortium name="Ensembl"/>
        </authorList>
    </citation>
    <scope>IDENTIFICATION</scope>
</reference>
<evidence type="ECO:0000313" key="14">
    <source>
        <dbReference type="Ensembl" id="ENSDCDP00010003626.1"/>
    </source>
</evidence>
<dbReference type="FunFam" id="2.10.25.10:FF:000001">
    <property type="entry name" value="Tenascin C"/>
    <property type="match status" value="3"/>
</dbReference>